<reference evidence="2" key="1">
    <citation type="submission" date="2010-08" db="EMBL/GenBank/DDBJ databases">
        <authorList>
            <consortium name="Caenorhabditis japonica Sequencing Consortium"/>
            <person name="Wilson R.K."/>
        </authorList>
    </citation>
    <scope>NUCLEOTIDE SEQUENCE [LARGE SCALE GENOMIC DNA]</scope>
    <source>
        <strain evidence="2">DF5081</strain>
    </source>
</reference>
<evidence type="ECO:0000313" key="1">
    <source>
        <dbReference type="EnsemblMetazoa" id="CJA40624.1"/>
    </source>
</evidence>
<protein>
    <submittedName>
        <fullName evidence="1">Uncharacterized protein</fullName>
    </submittedName>
</protein>
<keyword evidence="2" id="KW-1185">Reference proteome</keyword>
<name>A0A8R1IS54_CAEJA</name>
<evidence type="ECO:0000313" key="2">
    <source>
        <dbReference type="Proteomes" id="UP000005237"/>
    </source>
</evidence>
<reference evidence="1" key="2">
    <citation type="submission" date="2022-06" db="UniProtKB">
        <authorList>
            <consortium name="EnsemblMetazoa"/>
        </authorList>
    </citation>
    <scope>IDENTIFICATION</scope>
    <source>
        <strain evidence="1">DF5081</strain>
    </source>
</reference>
<dbReference type="Proteomes" id="UP000005237">
    <property type="component" value="Unassembled WGS sequence"/>
</dbReference>
<proteinExistence type="predicted"/>
<dbReference type="EnsemblMetazoa" id="CJA40624.1">
    <property type="protein sequence ID" value="CJA40624.1"/>
    <property type="gene ID" value="WBGene00216472"/>
</dbReference>
<accession>A0A8R1IS54</accession>
<sequence length="115" mass="12849">MMAASPPRSAIVESATWHAPEALFTDEKIFTVEANKNDQNDRIIAVDFQSAYKKAKCLNKTKTVHLLHVQKPLNNGAKPISLVSSMDGFESGFEPMDFAMWDIQPSKSPQRITQI</sequence>
<dbReference type="AlphaFoldDB" id="A0A8R1IS54"/>
<organism evidence="1 2">
    <name type="scientific">Caenorhabditis japonica</name>
    <dbReference type="NCBI Taxonomy" id="281687"/>
    <lineage>
        <taxon>Eukaryota</taxon>
        <taxon>Metazoa</taxon>
        <taxon>Ecdysozoa</taxon>
        <taxon>Nematoda</taxon>
        <taxon>Chromadorea</taxon>
        <taxon>Rhabditida</taxon>
        <taxon>Rhabditina</taxon>
        <taxon>Rhabditomorpha</taxon>
        <taxon>Rhabditoidea</taxon>
        <taxon>Rhabditidae</taxon>
        <taxon>Peloderinae</taxon>
        <taxon>Caenorhabditis</taxon>
    </lineage>
</organism>